<dbReference type="STRING" id="6216.A0A0R3SXY0"/>
<dbReference type="OrthoDB" id="411785at2759"/>
<dbReference type="Proteomes" id="UP000321570">
    <property type="component" value="Unassembled WGS sequence"/>
</dbReference>
<accession>A0A0R3SXY0</accession>
<evidence type="ECO:0000256" key="4">
    <source>
        <dbReference type="ARBA" id="ARBA00023268"/>
    </source>
</evidence>
<gene>
    <name evidence="6" type="ORF">HDID_LOCUS10623</name>
    <name evidence="7" type="ORF">WMSIL1_LOCUS12265</name>
</gene>
<dbReference type="InterPro" id="IPR051419">
    <property type="entry name" value="Lys/N-term_MeTrsfase_sf"/>
</dbReference>
<dbReference type="Gene3D" id="3.40.50.150">
    <property type="entry name" value="Vaccinia Virus protein VP39"/>
    <property type="match status" value="1"/>
</dbReference>
<evidence type="ECO:0000313" key="7">
    <source>
        <dbReference type="EMBL" id="VUZ54130.1"/>
    </source>
</evidence>
<keyword evidence="2" id="KW-0489">Methyltransferase</keyword>
<evidence type="ECO:0000256" key="3">
    <source>
        <dbReference type="ARBA" id="ARBA00022679"/>
    </source>
</evidence>
<evidence type="ECO:0000313" key="6">
    <source>
        <dbReference type="EMBL" id="VDL63658.1"/>
    </source>
</evidence>
<evidence type="ECO:0000313" key="10">
    <source>
        <dbReference type="WBParaSite" id="HDID_0001062501-mRNA-1"/>
    </source>
</evidence>
<dbReference type="WBParaSite" id="HDID_0001062501-mRNA-1">
    <property type="protein sequence ID" value="HDID_0001062501-mRNA-1"/>
    <property type="gene ID" value="HDID_0001062501"/>
</dbReference>
<keyword evidence="9" id="KW-1185">Reference proteome</keyword>
<evidence type="ECO:0000259" key="5">
    <source>
        <dbReference type="Pfam" id="PF13847"/>
    </source>
</evidence>
<proteinExistence type="inferred from homology"/>
<dbReference type="SUPFAM" id="SSF53335">
    <property type="entry name" value="S-adenosyl-L-methionine-dependent methyltransferases"/>
    <property type="match status" value="1"/>
</dbReference>
<name>A0A0R3SXY0_HYMDI</name>
<keyword evidence="4" id="KW-0511">Multifunctional enzyme</keyword>
<reference evidence="6 8" key="2">
    <citation type="submission" date="2018-11" db="EMBL/GenBank/DDBJ databases">
        <authorList>
            <consortium name="Pathogen Informatics"/>
        </authorList>
    </citation>
    <scope>NUCLEOTIDE SEQUENCE [LARGE SCALE GENOMIC DNA]</scope>
</reference>
<evidence type="ECO:0000256" key="2">
    <source>
        <dbReference type="ARBA" id="ARBA00022603"/>
    </source>
</evidence>
<dbReference type="PANTHER" id="PTHR12176">
    <property type="entry name" value="SAM-DEPENDENT METHYLTRANSFERASE SUPERFAMILY PROTEIN"/>
    <property type="match status" value="1"/>
</dbReference>
<protein>
    <submittedName>
        <fullName evidence="10">Methyltranfer_dom domain-containing protein</fullName>
    </submittedName>
</protein>
<feature type="domain" description="Methyltransferase" evidence="5">
    <location>
        <begin position="48"/>
        <end position="174"/>
    </location>
</feature>
<comment type="similarity">
    <text evidence="1">Belongs to the methyltransferase superfamily.</text>
</comment>
<evidence type="ECO:0000313" key="8">
    <source>
        <dbReference type="Proteomes" id="UP000274504"/>
    </source>
</evidence>
<dbReference type="CDD" id="cd02440">
    <property type="entry name" value="AdoMet_MTases"/>
    <property type="match status" value="1"/>
</dbReference>
<organism evidence="10">
    <name type="scientific">Hymenolepis diminuta</name>
    <name type="common">Rat tapeworm</name>
    <dbReference type="NCBI Taxonomy" id="6216"/>
    <lineage>
        <taxon>Eukaryota</taxon>
        <taxon>Metazoa</taxon>
        <taxon>Spiralia</taxon>
        <taxon>Lophotrochozoa</taxon>
        <taxon>Platyhelminthes</taxon>
        <taxon>Cestoda</taxon>
        <taxon>Eucestoda</taxon>
        <taxon>Cyclophyllidea</taxon>
        <taxon>Hymenolepididae</taxon>
        <taxon>Hymenolepis</taxon>
    </lineage>
</organism>
<sequence length="647" mass="72496">MSSILPKKLEDFGSSDYWNNFFTKRGTSFEWYGDFATLVEIFAQNIRKTDSLLEVGCGNSVLSANIYDKIGCASYLGIDYSQKAIEQSRELAISSRPNLRFELVDVFKLQSDLNRLDLPSKYFNCIIDKGTLDAIDNGKMEEAKVDQYFEQIGSVLSLFGRYIIVTLAQDHIVRHIADYFLKEGSEYIVSCFQVTNPERRDIDGDSVSMPLFAFVMTKMKASPSLPQLRLKAVGEDQPSRHDKEDTLAMKQRLIDWIKYLQTSCVLDQSRINRTKDKREFEIVHEETGTVMFTCRIVSSTSLGNRKPQPKGVLLVPQAQAVSFASPEGALEALNSMGRLTCAVLAFPNPSLRFTSLDVAKSQLSDGLCASPLASVVRNAPIYSTPDNYLQMREIKEIPPYALITEALKKRKPPPRLLVQSLTSGSVYRFISSDGFSDPLAILLLTWITLTRRLADNLGYLGAKFFYQGVPSCLHKAIMNQLCVKIDGDNLKSLANDLNSDIMYVESQEECQQYAMMCYSAPEDDKLDPDFFSFMGSAKKHLLTQGIACIFQQRIVSSSNLEEKIEKECGSALQMIVKHEFETAVVYVIYKKKPKLSKAKFLNRVRQMAMEAMALKNGAFGDAESLGCSGKVIGSANECLMNLTKFLA</sequence>
<dbReference type="GO" id="GO:0032259">
    <property type="term" value="P:methylation"/>
    <property type="evidence" value="ECO:0007669"/>
    <property type="project" value="UniProtKB-KW"/>
</dbReference>
<dbReference type="InterPro" id="IPR025714">
    <property type="entry name" value="Methyltranfer_dom"/>
</dbReference>
<dbReference type="Proteomes" id="UP000274504">
    <property type="component" value="Unassembled WGS sequence"/>
</dbReference>
<keyword evidence="3" id="KW-0808">Transferase</keyword>
<dbReference type="InterPro" id="IPR029063">
    <property type="entry name" value="SAM-dependent_MTases_sf"/>
</dbReference>
<reference evidence="7 9" key="3">
    <citation type="submission" date="2019-07" db="EMBL/GenBank/DDBJ databases">
        <authorList>
            <person name="Jastrzebski P J."/>
            <person name="Paukszto L."/>
            <person name="Jastrzebski P J."/>
        </authorList>
    </citation>
    <scope>NUCLEOTIDE SEQUENCE [LARGE SCALE GENOMIC DNA]</scope>
    <source>
        <strain evidence="7 9">WMS-il1</strain>
    </source>
</reference>
<dbReference type="PANTHER" id="PTHR12176:SF78">
    <property type="entry name" value="EEF1A LYSINE AND N-TERMINAL METHYLTRANSFERASE"/>
    <property type="match status" value="1"/>
</dbReference>
<dbReference type="Pfam" id="PF13847">
    <property type="entry name" value="Methyltransf_31"/>
    <property type="match status" value="1"/>
</dbReference>
<dbReference type="GO" id="GO:0008168">
    <property type="term" value="F:methyltransferase activity"/>
    <property type="evidence" value="ECO:0007669"/>
    <property type="project" value="UniProtKB-KW"/>
</dbReference>
<evidence type="ECO:0000313" key="9">
    <source>
        <dbReference type="Proteomes" id="UP000321570"/>
    </source>
</evidence>
<dbReference type="EMBL" id="CABIJS010000610">
    <property type="protein sequence ID" value="VUZ54130.1"/>
    <property type="molecule type" value="Genomic_DNA"/>
</dbReference>
<evidence type="ECO:0000256" key="1">
    <source>
        <dbReference type="ARBA" id="ARBA00008361"/>
    </source>
</evidence>
<dbReference type="AlphaFoldDB" id="A0A0R3SXY0"/>
<dbReference type="EMBL" id="UYSG01011801">
    <property type="protein sequence ID" value="VDL63658.1"/>
    <property type="molecule type" value="Genomic_DNA"/>
</dbReference>
<reference evidence="10" key="1">
    <citation type="submission" date="2017-02" db="UniProtKB">
        <authorList>
            <consortium name="WormBaseParasite"/>
        </authorList>
    </citation>
    <scope>IDENTIFICATION</scope>
</reference>